<dbReference type="KEGG" id="api:100574074"/>
<dbReference type="RefSeq" id="XP_003247645.1">
    <property type="nucleotide sequence ID" value="XM_003247597.3"/>
</dbReference>
<evidence type="ECO:0000256" key="1">
    <source>
        <dbReference type="SAM" id="SignalP"/>
    </source>
</evidence>
<accession>A0A8R1WC55</accession>
<protein>
    <submittedName>
        <fullName evidence="2">Uncharacterized protein</fullName>
    </submittedName>
</protein>
<dbReference type="EnsemblMetazoa" id="XM_003247597.4">
    <property type="protein sequence ID" value="XP_003247645.1"/>
    <property type="gene ID" value="LOC100574074"/>
</dbReference>
<proteinExistence type="predicted"/>
<feature type="chain" id="PRO_5035938668" evidence="1">
    <location>
        <begin position="22"/>
        <end position="111"/>
    </location>
</feature>
<keyword evidence="1" id="KW-0732">Signal</keyword>
<dbReference type="Proteomes" id="UP000007819">
    <property type="component" value="Chromosome A1"/>
</dbReference>
<reference evidence="2" key="2">
    <citation type="submission" date="2022-06" db="UniProtKB">
        <authorList>
            <consortium name="EnsemblMetazoa"/>
        </authorList>
    </citation>
    <scope>IDENTIFICATION</scope>
</reference>
<feature type="signal peptide" evidence="1">
    <location>
        <begin position="1"/>
        <end position="21"/>
    </location>
</feature>
<evidence type="ECO:0000313" key="2">
    <source>
        <dbReference type="EnsemblMetazoa" id="XP_003247645.1"/>
    </source>
</evidence>
<organism evidence="2 3">
    <name type="scientific">Acyrthosiphon pisum</name>
    <name type="common">Pea aphid</name>
    <dbReference type="NCBI Taxonomy" id="7029"/>
    <lineage>
        <taxon>Eukaryota</taxon>
        <taxon>Metazoa</taxon>
        <taxon>Ecdysozoa</taxon>
        <taxon>Arthropoda</taxon>
        <taxon>Hexapoda</taxon>
        <taxon>Insecta</taxon>
        <taxon>Pterygota</taxon>
        <taxon>Neoptera</taxon>
        <taxon>Paraneoptera</taxon>
        <taxon>Hemiptera</taxon>
        <taxon>Sternorrhyncha</taxon>
        <taxon>Aphidomorpha</taxon>
        <taxon>Aphidoidea</taxon>
        <taxon>Aphididae</taxon>
        <taxon>Macrosiphini</taxon>
        <taxon>Acyrthosiphon</taxon>
    </lineage>
</organism>
<dbReference type="AlphaFoldDB" id="A0A8R1WC55"/>
<name>A0A8R1WC55_ACYPI</name>
<sequence>MMYQQLTTVCIFIITCHMVSGPLTNDQKLTLSRHELRSMQRGGQLLPPPKGFKHMNMADIYKKFPRNSFKIKSLRDALRNNNRKSFSLPKGGRKNIVKIVVRKRNKYIQRQ</sequence>
<keyword evidence="3" id="KW-1185">Reference proteome</keyword>
<reference evidence="3" key="1">
    <citation type="submission" date="2010-06" db="EMBL/GenBank/DDBJ databases">
        <authorList>
            <person name="Jiang H."/>
            <person name="Abraham K."/>
            <person name="Ali S."/>
            <person name="Alsbrooks S.L."/>
            <person name="Anim B.N."/>
            <person name="Anosike U.S."/>
            <person name="Attaway T."/>
            <person name="Bandaranaike D.P."/>
            <person name="Battles P.K."/>
            <person name="Bell S.N."/>
            <person name="Bell A.V."/>
            <person name="Beltran B."/>
            <person name="Bickham C."/>
            <person name="Bustamante Y."/>
            <person name="Caleb T."/>
            <person name="Canada A."/>
            <person name="Cardenas V."/>
            <person name="Carter K."/>
            <person name="Chacko J."/>
            <person name="Chandrabose M.N."/>
            <person name="Chavez D."/>
            <person name="Chavez A."/>
            <person name="Chen L."/>
            <person name="Chu H.-S."/>
            <person name="Claassen K.J."/>
            <person name="Cockrell R."/>
            <person name="Collins M."/>
            <person name="Cooper J.A."/>
            <person name="Cree A."/>
            <person name="Curry S.M."/>
            <person name="Da Y."/>
            <person name="Dao M.D."/>
            <person name="Das B."/>
            <person name="Davila M.-L."/>
            <person name="Davy-Carroll L."/>
            <person name="Denson S."/>
            <person name="Dinh H."/>
            <person name="Ebong V.E."/>
            <person name="Edwards J.R."/>
            <person name="Egan A."/>
            <person name="El-Daye J."/>
            <person name="Escobedo L."/>
            <person name="Fernandez S."/>
            <person name="Fernando P.R."/>
            <person name="Flagg N."/>
            <person name="Forbes L.D."/>
            <person name="Fowler R.G."/>
            <person name="Fu Q."/>
            <person name="Gabisi R.A."/>
            <person name="Ganer J."/>
            <person name="Garbino Pronczuk A."/>
            <person name="Garcia R.M."/>
            <person name="Garner T."/>
            <person name="Garrett T.E."/>
            <person name="Gonzalez D.A."/>
            <person name="Hamid H."/>
            <person name="Hawkins E.S."/>
            <person name="Hirani K."/>
            <person name="Hogues M.E."/>
            <person name="Hollins B."/>
            <person name="Hsiao C.-H."/>
            <person name="Jabil R."/>
            <person name="James M.L."/>
            <person name="Jhangiani S.N."/>
            <person name="Johnson B."/>
            <person name="Johnson Q."/>
            <person name="Joshi V."/>
            <person name="Kalu J.B."/>
            <person name="Kam C."/>
            <person name="Kashfia A."/>
            <person name="Keebler J."/>
            <person name="Kisamo H."/>
            <person name="Kovar C.L."/>
            <person name="Lago L.A."/>
            <person name="Lai C.-Y."/>
            <person name="Laidlaw J."/>
            <person name="Lara F."/>
            <person name="Le T.-K."/>
            <person name="Lee S.L."/>
            <person name="Legall F.H."/>
            <person name="Lemon S.J."/>
            <person name="Lewis L.R."/>
            <person name="Li B."/>
            <person name="Liu Y."/>
            <person name="Liu Y.-S."/>
            <person name="Lopez J."/>
            <person name="Lozado R.J."/>
            <person name="Lu J."/>
            <person name="Madu R.C."/>
            <person name="Maheshwari M."/>
            <person name="Maheshwari R."/>
            <person name="Malloy K."/>
            <person name="Martinez E."/>
            <person name="Mathew T."/>
            <person name="Mercado I.C."/>
            <person name="Mercado C."/>
            <person name="Meyer B."/>
            <person name="Montgomery K."/>
            <person name="Morgan M.B."/>
            <person name="Munidasa M."/>
            <person name="Nazareth L.V."/>
            <person name="Nelson J."/>
            <person name="Ng B.M."/>
            <person name="Nguyen N.B."/>
            <person name="Nguyen P.Q."/>
            <person name="Nguyen T."/>
            <person name="Obregon M."/>
            <person name="Okwuonu G.O."/>
            <person name="Onwere C.G."/>
            <person name="Orozco G."/>
            <person name="Parra A."/>
            <person name="Patel S."/>
            <person name="Patil S."/>
            <person name="Perez A."/>
            <person name="Perez Y."/>
            <person name="Pham C."/>
            <person name="Primus E.L."/>
            <person name="Pu L.-L."/>
            <person name="Puazo M."/>
            <person name="Qin X."/>
            <person name="Quiroz J.B."/>
            <person name="Reese J."/>
            <person name="Richards S."/>
            <person name="Rives C.M."/>
            <person name="Robberts R."/>
            <person name="Ruiz S.J."/>
            <person name="Ruiz M.J."/>
            <person name="Santibanez J."/>
            <person name="Schneider B.W."/>
            <person name="Sisson I."/>
            <person name="Smith M."/>
            <person name="Sodergren E."/>
            <person name="Song X.-Z."/>
            <person name="Song B.B."/>
            <person name="Summersgill H."/>
            <person name="Thelus R."/>
            <person name="Thornton R.D."/>
            <person name="Trejos Z.Y."/>
            <person name="Usmani K."/>
            <person name="Vattathil S."/>
            <person name="Villasana D."/>
            <person name="Walker D.L."/>
            <person name="Wang S."/>
            <person name="Wang K."/>
            <person name="White C.S."/>
            <person name="Williams A.C."/>
            <person name="Williamson J."/>
            <person name="Wilson K."/>
            <person name="Woghiren I.O."/>
            <person name="Woodworth J.R."/>
            <person name="Worley K.C."/>
            <person name="Wright R.A."/>
            <person name="Wu W."/>
            <person name="Young L."/>
            <person name="Zhang L."/>
            <person name="Zhang J."/>
            <person name="Zhu Y."/>
            <person name="Muzny D.M."/>
            <person name="Weinstock G."/>
            <person name="Gibbs R.A."/>
        </authorList>
    </citation>
    <scope>NUCLEOTIDE SEQUENCE [LARGE SCALE GENOMIC DNA]</scope>
    <source>
        <strain evidence="3">LSR1</strain>
    </source>
</reference>
<evidence type="ECO:0000313" key="3">
    <source>
        <dbReference type="Proteomes" id="UP000007819"/>
    </source>
</evidence>
<dbReference type="GeneID" id="100574074"/>